<sequence>MILEIKKQKNEACPQCLKHSFCRRGFVMLFAVTLSALVLAMALGVSDIAFRELQFGTSARDTNEAFFAADIGYECALYYDQPSTRLFPHFTEDPSPPSVPNPECAGYGVVVFPTDTNEWEFTLHDLGQTEQACAKVTVDKSTPNTIITSNGYNVGNQNCEPVANSVERQLEITYRR</sequence>
<reference evidence="2 3" key="1">
    <citation type="journal article" date="2016" name="Nat. Commun.">
        <title>Thousands of microbial genomes shed light on interconnected biogeochemical processes in an aquifer system.</title>
        <authorList>
            <person name="Anantharaman K."/>
            <person name="Brown C.T."/>
            <person name="Hug L.A."/>
            <person name="Sharon I."/>
            <person name="Castelle C.J."/>
            <person name="Probst A.J."/>
            <person name="Thomas B.C."/>
            <person name="Singh A."/>
            <person name="Wilkins M.J."/>
            <person name="Karaoz U."/>
            <person name="Brodie E.L."/>
            <person name="Williams K.H."/>
            <person name="Hubbard S.S."/>
            <person name="Banfield J.F."/>
        </authorList>
    </citation>
    <scope>NUCLEOTIDE SEQUENCE [LARGE SCALE GENOMIC DNA]</scope>
</reference>
<proteinExistence type="predicted"/>
<evidence type="ECO:0000313" key="3">
    <source>
        <dbReference type="Proteomes" id="UP000178235"/>
    </source>
</evidence>
<comment type="caution">
    <text evidence="2">The sequence shown here is derived from an EMBL/GenBank/DDBJ whole genome shotgun (WGS) entry which is preliminary data.</text>
</comment>
<dbReference type="EMBL" id="MFTS01000004">
    <property type="protein sequence ID" value="OGI68274.1"/>
    <property type="molecule type" value="Genomic_DNA"/>
</dbReference>
<evidence type="ECO:0000256" key="1">
    <source>
        <dbReference type="SAM" id="Phobius"/>
    </source>
</evidence>
<name>A0A1F6VFA6_9BACT</name>
<keyword evidence="1" id="KW-1133">Transmembrane helix</keyword>
<organism evidence="2 3">
    <name type="scientific">Candidatus Nomurabacteria bacterium RIFCSPHIGHO2_01_FULL_42_15</name>
    <dbReference type="NCBI Taxonomy" id="1801742"/>
    <lineage>
        <taxon>Bacteria</taxon>
        <taxon>Candidatus Nomuraibacteriota</taxon>
    </lineage>
</organism>
<protein>
    <recommendedName>
        <fullName evidence="4">Type 4 fimbrial biogenesis protein PilX N-terminal domain-containing protein</fullName>
    </recommendedName>
</protein>
<keyword evidence="1" id="KW-0812">Transmembrane</keyword>
<feature type="transmembrane region" description="Helical" evidence="1">
    <location>
        <begin position="26"/>
        <end position="45"/>
    </location>
</feature>
<evidence type="ECO:0000313" key="2">
    <source>
        <dbReference type="EMBL" id="OGI68274.1"/>
    </source>
</evidence>
<dbReference type="Proteomes" id="UP000178235">
    <property type="component" value="Unassembled WGS sequence"/>
</dbReference>
<accession>A0A1F6VFA6</accession>
<dbReference type="AlphaFoldDB" id="A0A1F6VFA6"/>
<evidence type="ECO:0008006" key="4">
    <source>
        <dbReference type="Google" id="ProtNLM"/>
    </source>
</evidence>
<gene>
    <name evidence="2" type="ORF">A2738_02320</name>
</gene>
<keyword evidence="1" id="KW-0472">Membrane</keyword>